<keyword evidence="7 8" id="KW-0472">Membrane</keyword>
<feature type="transmembrane region" description="Helical" evidence="8">
    <location>
        <begin position="315"/>
        <end position="337"/>
    </location>
</feature>
<name>A0A0M4EA68_DROBS</name>
<evidence type="ECO:0000256" key="7">
    <source>
        <dbReference type="ARBA" id="ARBA00023136"/>
    </source>
</evidence>
<dbReference type="Pfam" id="PF00083">
    <property type="entry name" value="Sugar_tr"/>
    <property type="match status" value="1"/>
</dbReference>
<dbReference type="CDD" id="cd17358">
    <property type="entry name" value="MFS_GLUT6_8_Class3_like"/>
    <property type="match status" value="1"/>
</dbReference>
<dbReference type="InterPro" id="IPR020846">
    <property type="entry name" value="MFS_dom"/>
</dbReference>
<feature type="non-terminal residue" evidence="10">
    <location>
        <position position="1"/>
    </location>
</feature>
<dbReference type="OrthoDB" id="6612291at2759"/>
<dbReference type="InterPro" id="IPR005828">
    <property type="entry name" value="MFS_sugar_transport-like"/>
</dbReference>
<dbReference type="EMBL" id="CP012523">
    <property type="protein sequence ID" value="ALC39238.1"/>
    <property type="molecule type" value="Genomic_DNA"/>
</dbReference>
<feature type="transmembrane region" description="Helical" evidence="8">
    <location>
        <begin position="127"/>
        <end position="148"/>
    </location>
</feature>
<dbReference type="InterPro" id="IPR050549">
    <property type="entry name" value="MFS_Trehalose_Transporter"/>
</dbReference>
<dbReference type="PANTHER" id="PTHR48021">
    <property type="match status" value="1"/>
</dbReference>
<comment type="subcellular location">
    <subcellularLocation>
        <location evidence="1">Cell membrane</location>
        <topology evidence="1">Multi-pass membrane protein</topology>
    </subcellularLocation>
</comment>
<evidence type="ECO:0000256" key="8">
    <source>
        <dbReference type="SAM" id="Phobius"/>
    </source>
</evidence>
<keyword evidence="3" id="KW-1003">Cell membrane</keyword>
<dbReference type="InterPro" id="IPR044775">
    <property type="entry name" value="MFS_ERD6/Tret1-like"/>
</dbReference>
<dbReference type="PROSITE" id="PS00217">
    <property type="entry name" value="SUGAR_TRANSPORT_2"/>
    <property type="match status" value="1"/>
</dbReference>
<evidence type="ECO:0000256" key="6">
    <source>
        <dbReference type="ARBA" id="ARBA00022989"/>
    </source>
</evidence>
<dbReference type="PANTHER" id="PTHR48021:SF33">
    <property type="entry name" value="AT22075P-RELATED"/>
    <property type="match status" value="1"/>
</dbReference>
<gene>
    <name evidence="10" type="ORF">Dbus_chr2Lg1323</name>
</gene>
<dbReference type="PROSITE" id="PS50850">
    <property type="entry name" value="MFS"/>
    <property type="match status" value="1"/>
</dbReference>
<dbReference type="Proteomes" id="UP000494163">
    <property type="component" value="Chromosome 2L"/>
</dbReference>
<evidence type="ECO:0000256" key="1">
    <source>
        <dbReference type="ARBA" id="ARBA00004651"/>
    </source>
</evidence>
<dbReference type="SUPFAM" id="SSF103473">
    <property type="entry name" value="MFS general substrate transporter"/>
    <property type="match status" value="1"/>
</dbReference>
<reference evidence="10 11" key="1">
    <citation type="submission" date="2015-08" db="EMBL/GenBank/DDBJ databases">
        <title>Ancestral chromatin configuration constrains chromatin evolution on differentiating sex chromosomes in Drosophila.</title>
        <authorList>
            <person name="Zhou Q."/>
            <person name="Bachtrog D."/>
        </authorList>
    </citation>
    <scope>NUCLEOTIDE SEQUENCE [LARGE SCALE GENOMIC DNA]</scope>
    <source>
        <tissue evidence="10">Whole larvae</tissue>
    </source>
</reference>
<feature type="domain" description="Major facilitator superfamily (MFS) profile" evidence="9">
    <location>
        <begin position="1"/>
        <end position="440"/>
    </location>
</feature>
<dbReference type="Gene3D" id="1.20.1250.20">
    <property type="entry name" value="MFS general substrate transporter like domains"/>
    <property type="match status" value="1"/>
</dbReference>
<accession>A0A0M4EA68</accession>
<keyword evidence="2" id="KW-0813">Transport</keyword>
<feature type="transmembrane region" description="Helical" evidence="8">
    <location>
        <begin position="154"/>
        <end position="172"/>
    </location>
</feature>
<protein>
    <submittedName>
        <fullName evidence="10">CG33281</fullName>
    </submittedName>
</protein>
<dbReference type="InterPro" id="IPR036259">
    <property type="entry name" value="MFS_trans_sf"/>
</dbReference>
<evidence type="ECO:0000256" key="3">
    <source>
        <dbReference type="ARBA" id="ARBA00022475"/>
    </source>
</evidence>
<sequence length="451" mass="49192">VNIASISFGAFCGWPSASFLELSSKDSPLETGPLTHQDQGNVASVLCLGGLLGNIFFVWLAERIGRKGSLLWTTLPCLLGWIGIPYARNPAHLIAARFLGGFGGGGGFGVIPIYVAELAEDSVRGVLGTFLILTCNVGVLLVFVLGYYFNYATVAWMASTLCIAFVVCFWFMPETPQHLLQLDKLQEAEQSLRYYRNIRARVSKELSEELQLELHRLRTPEKVEPEDDCIEDNKNRLSWADFTEPTARKACLIGLGLLLSNQGCGCFALLNYTAVIFEASGASMPPTLAAIMVGVIQLLGTYASTLLVERAGRKPLLLISGVGICLSQCAMCAHSYLKSTGYDTSGYDWLPVVAFSFMLFIACWGLLTLPFMVVAEILPPKIRSTGMMMIMSVLWMISMTTIKCVPLLIANWGMHGTILMFACLTLCGTLFIAICVPETKGKSVEQILASL</sequence>
<dbReference type="AlphaFoldDB" id="A0A0M4EA68"/>
<dbReference type="FunFam" id="1.20.1250.20:FF:000218">
    <property type="entry name" value="facilitated trehalose transporter Tret1"/>
    <property type="match status" value="1"/>
</dbReference>
<feature type="transmembrane region" description="Helical" evidence="8">
    <location>
        <begin position="416"/>
        <end position="436"/>
    </location>
</feature>
<dbReference type="GO" id="GO:0005886">
    <property type="term" value="C:plasma membrane"/>
    <property type="evidence" value="ECO:0007669"/>
    <property type="project" value="UniProtKB-SubCell"/>
</dbReference>
<evidence type="ECO:0000313" key="11">
    <source>
        <dbReference type="Proteomes" id="UP000494163"/>
    </source>
</evidence>
<keyword evidence="11" id="KW-1185">Reference proteome</keyword>
<dbReference type="InterPro" id="IPR005829">
    <property type="entry name" value="Sugar_transporter_CS"/>
</dbReference>
<evidence type="ECO:0000259" key="9">
    <source>
        <dbReference type="PROSITE" id="PS50850"/>
    </source>
</evidence>
<feature type="transmembrane region" description="Helical" evidence="8">
    <location>
        <begin position="68"/>
        <end position="87"/>
    </location>
</feature>
<evidence type="ECO:0000256" key="5">
    <source>
        <dbReference type="ARBA" id="ARBA00022692"/>
    </source>
</evidence>
<proteinExistence type="predicted"/>
<keyword evidence="5 8" id="KW-0812">Transmembrane</keyword>
<evidence type="ECO:0000313" key="10">
    <source>
        <dbReference type="EMBL" id="ALC39238.1"/>
    </source>
</evidence>
<organism evidence="10 11">
    <name type="scientific">Drosophila busckii</name>
    <name type="common">Fruit fly</name>
    <dbReference type="NCBI Taxonomy" id="30019"/>
    <lineage>
        <taxon>Eukaryota</taxon>
        <taxon>Metazoa</taxon>
        <taxon>Ecdysozoa</taxon>
        <taxon>Arthropoda</taxon>
        <taxon>Hexapoda</taxon>
        <taxon>Insecta</taxon>
        <taxon>Pterygota</taxon>
        <taxon>Neoptera</taxon>
        <taxon>Endopterygota</taxon>
        <taxon>Diptera</taxon>
        <taxon>Brachycera</taxon>
        <taxon>Muscomorpha</taxon>
        <taxon>Ephydroidea</taxon>
        <taxon>Drosophilidae</taxon>
        <taxon>Drosophila</taxon>
    </lineage>
</organism>
<evidence type="ECO:0000256" key="2">
    <source>
        <dbReference type="ARBA" id="ARBA00022448"/>
    </source>
</evidence>
<dbReference type="GO" id="GO:0051119">
    <property type="term" value="F:sugar transmembrane transporter activity"/>
    <property type="evidence" value="ECO:0007669"/>
    <property type="project" value="InterPro"/>
</dbReference>
<feature type="transmembrane region" description="Helical" evidence="8">
    <location>
        <begin position="252"/>
        <end position="275"/>
    </location>
</feature>
<keyword evidence="4" id="KW-0762">Sugar transport</keyword>
<feature type="transmembrane region" description="Helical" evidence="8">
    <location>
        <begin position="387"/>
        <end position="410"/>
    </location>
</feature>
<feature type="transmembrane region" description="Helical" evidence="8">
    <location>
        <begin position="43"/>
        <end position="61"/>
    </location>
</feature>
<feature type="transmembrane region" description="Helical" evidence="8">
    <location>
        <begin position="349"/>
        <end position="375"/>
    </location>
</feature>
<evidence type="ECO:0000256" key="4">
    <source>
        <dbReference type="ARBA" id="ARBA00022597"/>
    </source>
</evidence>
<feature type="transmembrane region" description="Helical" evidence="8">
    <location>
        <begin position="93"/>
        <end position="115"/>
    </location>
</feature>
<dbReference type="SMR" id="A0A0M4EA68"/>
<dbReference type="STRING" id="30019.A0A0M4EA68"/>
<keyword evidence="6 8" id="KW-1133">Transmembrane helix</keyword>
<dbReference type="OMA" id="EGTTIPW"/>
<feature type="transmembrane region" description="Helical" evidence="8">
    <location>
        <begin position="287"/>
        <end position="308"/>
    </location>
</feature>